<protein>
    <submittedName>
        <fullName evidence="2">Uncharacterized protein</fullName>
    </submittedName>
</protein>
<proteinExistence type="predicted"/>
<accession>A0A1H8CMU2</accession>
<evidence type="ECO:0000313" key="2">
    <source>
        <dbReference type="EMBL" id="SEM96355.1"/>
    </source>
</evidence>
<dbReference type="AlphaFoldDB" id="A0A1H8CMU2"/>
<organism evidence="2 3">
    <name type="scientific">Lihuaxuella thermophila</name>
    <dbReference type="NCBI Taxonomy" id="1173111"/>
    <lineage>
        <taxon>Bacteria</taxon>
        <taxon>Bacillati</taxon>
        <taxon>Bacillota</taxon>
        <taxon>Bacilli</taxon>
        <taxon>Bacillales</taxon>
        <taxon>Thermoactinomycetaceae</taxon>
        <taxon>Lihuaxuella</taxon>
    </lineage>
</organism>
<evidence type="ECO:0000256" key="1">
    <source>
        <dbReference type="SAM" id="MobiDB-lite"/>
    </source>
</evidence>
<feature type="compositionally biased region" description="Basic and acidic residues" evidence="1">
    <location>
        <begin position="56"/>
        <end position="67"/>
    </location>
</feature>
<name>A0A1H8CMU2_9BACL</name>
<reference evidence="2 3" key="1">
    <citation type="submission" date="2016-10" db="EMBL/GenBank/DDBJ databases">
        <authorList>
            <person name="de Groot N.N."/>
        </authorList>
    </citation>
    <scope>NUCLEOTIDE SEQUENCE [LARGE SCALE GENOMIC DNA]</scope>
    <source>
        <strain evidence="2 3">DSM 46701</strain>
    </source>
</reference>
<sequence>MDEVPLRPSPAEAPNEGRKRITCLSDSEFDPRPKRGAGAASSCILASLKSTETDTDDRPEAQPEKHP</sequence>
<keyword evidence="3" id="KW-1185">Reference proteome</keyword>
<dbReference type="EMBL" id="FOCQ01000004">
    <property type="protein sequence ID" value="SEM96355.1"/>
    <property type="molecule type" value="Genomic_DNA"/>
</dbReference>
<feature type="region of interest" description="Disordered" evidence="1">
    <location>
        <begin position="1"/>
        <end position="67"/>
    </location>
</feature>
<dbReference type="Proteomes" id="UP000199695">
    <property type="component" value="Unassembled WGS sequence"/>
</dbReference>
<evidence type="ECO:0000313" key="3">
    <source>
        <dbReference type="Proteomes" id="UP000199695"/>
    </source>
</evidence>
<gene>
    <name evidence="2" type="ORF">SAMN05444955_10413</name>
</gene>